<organism evidence="4 5">
    <name type="scientific">Sphingomonas anseongensis</name>
    <dbReference type="NCBI Taxonomy" id="2908207"/>
    <lineage>
        <taxon>Bacteria</taxon>
        <taxon>Pseudomonadati</taxon>
        <taxon>Pseudomonadota</taxon>
        <taxon>Alphaproteobacteria</taxon>
        <taxon>Sphingomonadales</taxon>
        <taxon>Sphingomonadaceae</taxon>
        <taxon>Sphingomonas</taxon>
    </lineage>
</organism>
<feature type="compositionally biased region" description="Basic and acidic residues" evidence="2">
    <location>
        <begin position="33"/>
        <end position="42"/>
    </location>
</feature>
<dbReference type="Pfam" id="PF05532">
    <property type="entry name" value="CsbD"/>
    <property type="match status" value="1"/>
</dbReference>
<reference evidence="4" key="1">
    <citation type="submission" date="2022-05" db="EMBL/GenBank/DDBJ databases">
        <authorList>
            <person name="Jo J.-H."/>
            <person name="Im W.-T."/>
        </authorList>
    </citation>
    <scope>NUCLEOTIDE SEQUENCE</scope>
    <source>
        <strain evidence="4">RG327</strain>
    </source>
</reference>
<protein>
    <submittedName>
        <fullName evidence="4">CsbD family protein</fullName>
    </submittedName>
</protein>
<dbReference type="EMBL" id="JAMGBC010000001">
    <property type="protein sequence ID" value="MCL6677799.1"/>
    <property type="molecule type" value="Genomic_DNA"/>
</dbReference>
<dbReference type="SUPFAM" id="SSF69047">
    <property type="entry name" value="Hypothetical protein YjbJ"/>
    <property type="match status" value="1"/>
</dbReference>
<evidence type="ECO:0000256" key="2">
    <source>
        <dbReference type="SAM" id="MobiDB-lite"/>
    </source>
</evidence>
<dbReference type="Proteomes" id="UP001165343">
    <property type="component" value="Unassembled WGS sequence"/>
</dbReference>
<dbReference type="RefSeq" id="WP_249866789.1">
    <property type="nucleotide sequence ID" value="NZ_JAMGBC010000001.1"/>
</dbReference>
<dbReference type="Gene3D" id="1.10.1470.10">
    <property type="entry name" value="YjbJ"/>
    <property type="match status" value="1"/>
</dbReference>
<evidence type="ECO:0000313" key="4">
    <source>
        <dbReference type="EMBL" id="MCL6677799.1"/>
    </source>
</evidence>
<evidence type="ECO:0000313" key="5">
    <source>
        <dbReference type="Proteomes" id="UP001165343"/>
    </source>
</evidence>
<evidence type="ECO:0000259" key="3">
    <source>
        <dbReference type="Pfam" id="PF05532"/>
    </source>
</evidence>
<keyword evidence="5" id="KW-1185">Reference proteome</keyword>
<dbReference type="InterPro" id="IPR036629">
    <property type="entry name" value="YjbJ_sf"/>
</dbReference>
<proteinExistence type="inferred from homology"/>
<feature type="region of interest" description="Disordered" evidence="2">
    <location>
        <begin position="1"/>
        <end position="72"/>
    </location>
</feature>
<comment type="caution">
    <text evidence="4">The sequence shown here is derived from an EMBL/GenBank/DDBJ whole genome shotgun (WGS) entry which is preliminary data.</text>
</comment>
<name>A0ABT0RC30_9SPHN</name>
<comment type="similarity">
    <text evidence="1">Belongs to the UPF0337 (CsbD) family.</text>
</comment>
<dbReference type="InterPro" id="IPR008462">
    <property type="entry name" value="CsbD"/>
</dbReference>
<feature type="compositionally biased region" description="Basic and acidic residues" evidence="2">
    <location>
        <begin position="1"/>
        <end position="15"/>
    </location>
</feature>
<gene>
    <name evidence="4" type="ORF">LZ519_00475</name>
</gene>
<accession>A0ABT0RC30</accession>
<sequence>MNDRDRMIDEDRTEGSMKQTGGRMKEGAGALFGDEKLKREGQADQAEGKLQNAWGSIKDEARDLTDDRDDDI</sequence>
<evidence type="ECO:0000256" key="1">
    <source>
        <dbReference type="ARBA" id="ARBA00009129"/>
    </source>
</evidence>
<feature type="domain" description="CsbD-like" evidence="3">
    <location>
        <begin position="11"/>
        <end position="63"/>
    </location>
</feature>